<feature type="non-terminal residue" evidence="1">
    <location>
        <position position="187"/>
    </location>
</feature>
<accession>A0A1Q3CUN5</accession>
<reference evidence="2" key="1">
    <citation type="submission" date="2016-04" db="EMBL/GenBank/DDBJ databases">
        <title>Cephalotus genome sequencing.</title>
        <authorList>
            <person name="Fukushima K."/>
            <person name="Hasebe M."/>
            <person name="Fang X."/>
        </authorList>
    </citation>
    <scope>NUCLEOTIDE SEQUENCE [LARGE SCALE GENOMIC DNA]</scope>
    <source>
        <strain evidence="2">cv. St1</strain>
    </source>
</reference>
<evidence type="ECO:0000313" key="1">
    <source>
        <dbReference type="EMBL" id="GAV83875.1"/>
    </source>
</evidence>
<sequence length="187" mass="20487">MRVSGISLGISCREYSVDKNKGANNLSTKTSTLGVSRGHNIGSTTQNLILAALESLDYTCTTDGTKALHNDVEDCPCKGQLPCQQTKGHCWVDVSTCWQKTHFTGHKSSAVNKGKDHATKGPSNALDTNSATLGLRLEYTHDSQNGDVQEQKGGHELCNASSVERPLELTRLKQWCWWWLLVVLVCL</sequence>
<name>A0A1Q3CUN5_CEPFO</name>
<dbReference type="AlphaFoldDB" id="A0A1Q3CUN5"/>
<keyword evidence="2" id="KW-1185">Reference proteome</keyword>
<dbReference type="InParanoid" id="A0A1Q3CUN5"/>
<dbReference type="EMBL" id="BDDD01003035">
    <property type="protein sequence ID" value="GAV83875.1"/>
    <property type="molecule type" value="Genomic_DNA"/>
</dbReference>
<gene>
    <name evidence="1" type="ORF">CFOL_v3_27320</name>
</gene>
<organism evidence="1 2">
    <name type="scientific">Cephalotus follicularis</name>
    <name type="common">Albany pitcher plant</name>
    <dbReference type="NCBI Taxonomy" id="3775"/>
    <lineage>
        <taxon>Eukaryota</taxon>
        <taxon>Viridiplantae</taxon>
        <taxon>Streptophyta</taxon>
        <taxon>Embryophyta</taxon>
        <taxon>Tracheophyta</taxon>
        <taxon>Spermatophyta</taxon>
        <taxon>Magnoliopsida</taxon>
        <taxon>eudicotyledons</taxon>
        <taxon>Gunneridae</taxon>
        <taxon>Pentapetalae</taxon>
        <taxon>rosids</taxon>
        <taxon>fabids</taxon>
        <taxon>Oxalidales</taxon>
        <taxon>Cephalotaceae</taxon>
        <taxon>Cephalotus</taxon>
    </lineage>
</organism>
<evidence type="ECO:0000313" key="2">
    <source>
        <dbReference type="Proteomes" id="UP000187406"/>
    </source>
</evidence>
<protein>
    <submittedName>
        <fullName evidence="1">Uncharacterized protein</fullName>
    </submittedName>
</protein>
<comment type="caution">
    <text evidence="1">The sequence shown here is derived from an EMBL/GenBank/DDBJ whole genome shotgun (WGS) entry which is preliminary data.</text>
</comment>
<proteinExistence type="predicted"/>
<dbReference type="Proteomes" id="UP000187406">
    <property type="component" value="Unassembled WGS sequence"/>
</dbReference>